<dbReference type="NCBIfam" id="TIGR02980">
    <property type="entry name" value="SigBFG"/>
    <property type="match status" value="1"/>
</dbReference>
<dbReference type="Gene3D" id="1.20.140.160">
    <property type="match status" value="1"/>
</dbReference>
<dbReference type="Pfam" id="PF04542">
    <property type="entry name" value="Sigma70_r2"/>
    <property type="match status" value="1"/>
</dbReference>
<dbReference type="NCBIfam" id="TIGR02937">
    <property type="entry name" value="sigma70-ECF"/>
    <property type="match status" value="1"/>
</dbReference>
<comment type="caution">
    <text evidence="8">The sequence shown here is derived from an EMBL/GenBank/DDBJ whole genome shotgun (WGS) entry which is preliminary data.</text>
</comment>
<keyword evidence="9" id="KW-1185">Reference proteome</keyword>
<evidence type="ECO:0000256" key="4">
    <source>
        <dbReference type="ARBA" id="ARBA00023163"/>
    </source>
</evidence>
<evidence type="ECO:0000313" key="8">
    <source>
        <dbReference type="EMBL" id="MDA0167259.1"/>
    </source>
</evidence>
<evidence type="ECO:0000259" key="6">
    <source>
        <dbReference type="Pfam" id="PF04542"/>
    </source>
</evidence>
<dbReference type="GO" id="GO:0003677">
    <property type="term" value="F:DNA binding"/>
    <property type="evidence" value="ECO:0007669"/>
    <property type="project" value="UniProtKB-KW"/>
</dbReference>
<dbReference type="Gene3D" id="1.20.120.1810">
    <property type="match status" value="1"/>
</dbReference>
<dbReference type="InterPro" id="IPR014322">
    <property type="entry name" value="RNA_pol_sigma-B/F/G"/>
</dbReference>
<feature type="domain" description="RNA polymerase sigma-70 region 4" evidence="7">
    <location>
        <begin position="208"/>
        <end position="255"/>
    </location>
</feature>
<dbReference type="InterPro" id="IPR014284">
    <property type="entry name" value="RNA_pol_sigma-70_dom"/>
</dbReference>
<organism evidence="8 9">
    <name type="scientific">Solirubrobacter ginsenosidimutans</name>
    <dbReference type="NCBI Taxonomy" id="490573"/>
    <lineage>
        <taxon>Bacteria</taxon>
        <taxon>Bacillati</taxon>
        <taxon>Actinomycetota</taxon>
        <taxon>Thermoleophilia</taxon>
        <taxon>Solirubrobacterales</taxon>
        <taxon>Solirubrobacteraceae</taxon>
        <taxon>Solirubrobacter</taxon>
    </lineage>
</organism>
<dbReference type="PANTHER" id="PTHR30385:SF4">
    <property type="entry name" value="RNA POLYMERASE SIGMA-E FACTOR"/>
    <property type="match status" value="1"/>
</dbReference>
<dbReference type="EMBL" id="JAPDOD010000096">
    <property type="protein sequence ID" value="MDA0167259.1"/>
    <property type="molecule type" value="Genomic_DNA"/>
</dbReference>
<evidence type="ECO:0000313" key="9">
    <source>
        <dbReference type="Proteomes" id="UP001149140"/>
    </source>
</evidence>
<reference evidence="8" key="1">
    <citation type="submission" date="2022-10" db="EMBL/GenBank/DDBJ databases">
        <title>The WGS of Solirubrobacter ginsenosidimutans DSM 21036.</title>
        <authorList>
            <person name="Jiang Z."/>
        </authorList>
    </citation>
    <scope>NUCLEOTIDE SEQUENCE</scope>
    <source>
        <strain evidence="8">DSM 21036</strain>
    </source>
</reference>
<evidence type="ECO:0000259" key="7">
    <source>
        <dbReference type="Pfam" id="PF04545"/>
    </source>
</evidence>
<dbReference type="InterPro" id="IPR013325">
    <property type="entry name" value="RNA_pol_sigma_r2"/>
</dbReference>
<evidence type="ECO:0000256" key="1">
    <source>
        <dbReference type="ARBA" id="ARBA00023015"/>
    </source>
</evidence>
<name>A0A9X3N2E6_9ACTN</name>
<dbReference type="Proteomes" id="UP001149140">
    <property type="component" value="Unassembled WGS sequence"/>
</dbReference>
<gene>
    <name evidence="8" type="ORF">OM076_43770</name>
</gene>
<keyword evidence="2" id="KW-0731">Sigma factor</keyword>
<keyword evidence="3" id="KW-0238">DNA-binding</keyword>
<dbReference type="PANTHER" id="PTHR30385">
    <property type="entry name" value="SIGMA FACTOR F FLAGELLAR"/>
    <property type="match status" value="1"/>
</dbReference>
<accession>A0A9X3N2E6</accession>
<dbReference type="InterPro" id="IPR000943">
    <property type="entry name" value="RNA_pol_sigma70"/>
</dbReference>
<sequence>MPPVDENRWTATRAHWHAARRAHERRLFARLTVDRSPAARAAIVEQFMPLARQLARRYGNVEDIDDLEQVAAIGLVKAIDRFDPDRGLAFSSFAFPTILGELKRHLRDRGWSVRPPRDVQELAARAEQHAHALLAELGRSPTVSQIAERAGSTVEQVLEAMQATNARHAVSLDEPIRDTDPSSRAREVAVEEAGFAAAENAMLLDAMLRQLTERERRVLDLRFRRDLTQSRVAEIVGISQMHVSRMLRTSLAKLQAAAEQDPTAPTTSPRHP</sequence>
<keyword evidence="4" id="KW-0804">Transcription</keyword>
<dbReference type="Pfam" id="PF04539">
    <property type="entry name" value="Sigma70_r3"/>
    <property type="match status" value="1"/>
</dbReference>
<dbReference type="SUPFAM" id="SSF88946">
    <property type="entry name" value="Sigma2 domain of RNA polymerase sigma factors"/>
    <property type="match status" value="1"/>
</dbReference>
<dbReference type="InterPro" id="IPR007627">
    <property type="entry name" value="RNA_pol_sigma70_r2"/>
</dbReference>
<dbReference type="PRINTS" id="PR00046">
    <property type="entry name" value="SIGMA70FCT"/>
</dbReference>
<feature type="domain" description="RNA polymerase sigma-70 region 3" evidence="5">
    <location>
        <begin position="127"/>
        <end position="179"/>
    </location>
</feature>
<dbReference type="GO" id="GO:0006352">
    <property type="term" value="P:DNA-templated transcription initiation"/>
    <property type="evidence" value="ECO:0007669"/>
    <property type="project" value="InterPro"/>
</dbReference>
<protein>
    <submittedName>
        <fullName evidence="8">SigB/SigF/SigG family RNA polymerase sigma factor</fullName>
    </submittedName>
</protein>
<dbReference type="SUPFAM" id="SSF88659">
    <property type="entry name" value="Sigma3 and sigma4 domains of RNA polymerase sigma factors"/>
    <property type="match status" value="2"/>
</dbReference>
<dbReference type="RefSeq" id="WP_270046508.1">
    <property type="nucleotide sequence ID" value="NZ_JAPDOD010000096.1"/>
</dbReference>
<dbReference type="CDD" id="cd06171">
    <property type="entry name" value="Sigma70_r4"/>
    <property type="match status" value="1"/>
</dbReference>
<proteinExistence type="predicted"/>
<dbReference type="GO" id="GO:0016987">
    <property type="term" value="F:sigma factor activity"/>
    <property type="evidence" value="ECO:0007669"/>
    <property type="project" value="UniProtKB-KW"/>
</dbReference>
<dbReference type="AlphaFoldDB" id="A0A9X3N2E6"/>
<evidence type="ECO:0000256" key="3">
    <source>
        <dbReference type="ARBA" id="ARBA00023125"/>
    </source>
</evidence>
<dbReference type="Pfam" id="PF04545">
    <property type="entry name" value="Sigma70_r4"/>
    <property type="match status" value="1"/>
</dbReference>
<feature type="domain" description="RNA polymerase sigma-70 region 2" evidence="6">
    <location>
        <begin position="43"/>
        <end position="111"/>
    </location>
</feature>
<dbReference type="InterPro" id="IPR007624">
    <property type="entry name" value="RNA_pol_sigma70_r3"/>
</dbReference>
<keyword evidence="1" id="KW-0805">Transcription regulation</keyword>
<evidence type="ECO:0000256" key="2">
    <source>
        <dbReference type="ARBA" id="ARBA00023082"/>
    </source>
</evidence>
<dbReference type="InterPro" id="IPR007630">
    <property type="entry name" value="RNA_pol_sigma70_r4"/>
</dbReference>
<evidence type="ECO:0000259" key="5">
    <source>
        <dbReference type="Pfam" id="PF04539"/>
    </source>
</evidence>
<dbReference type="InterPro" id="IPR013324">
    <property type="entry name" value="RNA_pol_sigma_r3/r4-like"/>
</dbReference>